<protein>
    <submittedName>
        <fullName evidence="2">Chromosome partition protein Smc</fullName>
    </submittedName>
</protein>
<keyword evidence="1" id="KW-0175">Coiled coil</keyword>
<keyword evidence="3" id="KW-1185">Reference proteome</keyword>
<name>A0A5S9IR63_UABAM</name>
<organism evidence="2 3">
    <name type="scientific">Uabimicrobium amorphum</name>
    <dbReference type="NCBI Taxonomy" id="2596890"/>
    <lineage>
        <taxon>Bacteria</taxon>
        <taxon>Pseudomonadati</taxon>
        <taxon>Planctomycetota</taxon>
        <taxon>Candidatus Uabimicrobiia</taxon>
        <taxon>Candidatus Uabimicrobiales</taxon>
        <taxon>Candidatus Uabimicrobiaceae</taxon>
        <taxon>Candidatus Uabimicrobium</taxon>
    </lineage>
</organism>
<dbReference type="SUPFAM" id="SSF57997">
    <property type="entry name" value="Tropomyosin"/>
    <property type="match status" value="1"/>
</dbReference>
<proteinExistence type="predicted"/>
<dbReference type="EMBL" id="AP019860">
    <property type="protein sequence ID" value="BBM85942.1"/>
    <property type="molecule type" value="Genomic_DNA"/>
</dbReference>
<dbReference type="Proteomes" id="UP000326354">
    <property type="component" value="Chromosome"/>
</dbReference>
<sequence length="627" mass="73467">MRFLIGLILIFSSFTWSQLVEEKYEEKQIEILLQQDTQLHAKVKNIWKTLNAEEKSQMIFFQSMNKKIKALLAYSLKYKMQYQELLRRYNLNVADMQRQQQALQDLNAQQQSLNKKLQDAYALLENTKRQSANYQNKYNQAQNRCDQSQRENAALLVEIQRLRKEVQMYKTKYEDSNNRCSQAKRDNEDLLAIVNKLRSEKQGYLQQINDANNRYNSQSQSYSDLQKERDALLQQNKMLSATINELRRQLQERQKPVENYDDGNWYVVTGKGSIPRGAIARAWRKAMLQYLKKNYDSSDFEAHENEIEQHLAENWREYTIGSADKPQIVKRFNRRQITIRVRIKEDKLLKDIRYLFDKTRSKLKGMRVALIAERGSFHSDKDVMFDTLQDKLGQDMVIRDLRAIDRLMKKEAQMLGLSAGADPSAYVARKFNQVNLLIYLDVETRIVRDPYAGNMVYATMRCRGVWQQTAQELWKFQITSGKTAKPVAIQYRGRKGAMQQAIKNVALVAYKKIRAQVRSRKTVLPDNVYELKFVNLGSKKRRIMDAIADMKFGRRPAMKILPGSQGAGSDYFTFRVKWLLNRQSIDDIIARVEETCEDNEVAVESKVYSKGVIIFEPADFDDDYDDF</sequence>
<accession>A0A5S9IR63</accession>
<evidence type="ECO:0000256" key="1">
    <source>
        <dbReference type="SAM" id="Coils"/>
    </source>
</evidence>
<dbReference type="RefSeq" id="WP_151970025.1">
    <property type="nucleotide sequence ID" value="NZ_AP019860.1"/>
</dbReference>
<evidence type="ECO:0000313" key="2">
    <source>
        <dbReference type="EMBL" id="BBM85942.1"/>
    </source>
</evidence>
<dbReference type="KEGG" id="uam:UABAM_04328"/>
<gene>
    <name evidence="2" type="ORF">UABAM_04328</name>
</gene>
<feature type="coiled-coil region" evidence="1">
    <location>
        <begin position="79"/>
        <end position="249"/>
    </location>
</feature>
<evidence type="ECO:0000313" key="3">
    <source>
        <dbReference type="Proteomes" id="UP000326354"/>
    </source>
</evidence>
<dbReference type="AlphaFoldDB" id="A0A5S9IR63"/>
<reference evidence="2 3" key="1">
    <citation type="submission" date="2019-08" db="EMBL/GenBank/DDBJ databases">
        <title>Complete genome sequence of Candidatus Uab amorphum.</title>
        <authorList>
            <person name="Shiratori T."/>
            <person name="Suzuki S."/>
            <person name="Kakizawa Y."/>
            <person name="Ishida K."/>
        </authorList>
    </citation>
    <scope>NUCLEOTIDE SEQUENCE [LARGE SCALE GENOMIC DNA]</scope>
    <source>
        <strain evidence="2 3">SRT547</strain>
    </source>
</reference>